<dbReference type="RefSeq" id="WP_144334612.1">
    <property type="nucleotide sequence ID" value="NZ_VLPL01000012.1"/>
</dbReference>
<name>A0A556MGT0_9FLAO</name>
<protein>
    <recommendedName>
        <fullName evidence="3">ImmA/IrrE family metallo-endopeptidase</fullName>
    </recommendedName>
</protein>
<comment type="caution">
    <text evidence="1">The sequence shown here is derived from an EMBL/GenBank/DDBJ whole genome shotgun (WGS) entry which is preliminary data.</text>
</comment>
<organism evidence="1 2">
    <name type="scientific">Fluviicola chungangensis</name>
    <dbReference type="NCBI Taxonomy" id="2597671"/>
    <lineage>
        <taxon>Bacteria</taxon>
        <taxon>Pseudomonadati</taxon>
        <taxon>Bacteroidota</taxon>
        <taxon>Flavobacteriia</taxon>
        <taxon>Flavobacteriales</taxon>
        <taxon>Crocinitomicaceae</taxon>
        <taxon>Fluviicola</taxon>
    </lineage>
</organism>
<gene>
    <name evidence="1" type="ORF">FO442_18035</name>
</gene>
<dbReference type="EMBL" id="VLPL01000012">
    <property type="protein sequence ID" value="TSJ39073.1"/>
    <property type="molecule type" value="Genomic_DNA"/>
</dbReference>
<sequence>MPQQKIIHFLQQIGIPVIETELPDNCFLPGLAIERNAILMDPQRMKFPGDLLHEAGHLAVTEEKLRPLIGTEEMDPGWPSDGDELAAILWSYAALRYLELEPEVVFHPEGYKNESEWLIKQFANENYIGLPLLEWMGFCHSFEKEGVAPFPHMVKWLR</sequence>
<dbReference type="Proteomes" id="UP000316008">
    <property type="component" value="Unassembled WGS sequence"/>
</dbReference>
<dbReference type="AlphaFoldDB" id="A0A556MGT0"/>
<keyword evidence="2" id="KW-1185">Reference proteome</keyword>
<evidence type="ECO:0000313" key="2">
    <source>
        <dbReference type="Proteomes" id="UP000316008"/>
    </source>
</evidence>
<dbReference type="OrthoDB" id="1441538at2"/>
<reference evidence="1 2" key="1">
    <citation type="submission" date="2019-07" db="EMBL/GenBank/DDBJ databases">
        <authorList>
            <person name="Huq M.A."/>
        </authorList>
    </citation>
    <scope>NUCLEOTIDE SEQUENCE [LARGE SCALE GENOMIC DNA]</scope>
    <source>
        <strain evidence="1 2">MAH-3</strain>
    </source>
</reference>
<proteinExistence type="predicted"/>
<accession>A0A556MGT0</accession>
<evidence type="ECO:0000313" key="1">
    <source>
        <dbReference type="EMBL" id="TSJ39073.1"/>
    </source>
</evidence>
<evidence type="ECO:0008006" key="3">
    <source>
        <dbReference type="Google" id="ProtNLM"/>
    </source>
</evidence>